<dbReference type="PANTHER" id="PTHR22789">
    <property type="entry name" value="FUCULOSE PHOSPHATE ALDOLASE"/>
    <property type="match status" value="1"/>
</dbReference>
<dbReference type="GO" id="GO:0005829">
    <property type="term" value="C:cytosol"/>
    <property type="evidence" value="ECO:0007669"/>
    <property type="project" value="TreeGrafter"/>
</dbReference>
<accession>A0A520LJX6</accession>
<dbReference type="InterPro" id="IPR036409">
    <property type="entry name" value="Aldolase_II/adducin_N_sf"/>
</dbReference>
<proteinExistence type="predicted"/>
<dbReference type="InterPro" id="IPR001303">
    <property type="entry name" value="Aldolase_II/adducin_N"/>
</dbReference>
<name>A0A520LJX6_9GAMM</name>
<dbReference type="GO" id="GO:0046872">
    <property type="term" value="F:metal ion binding"/>
    <property type="evidence" value="ECO:0007669"/>
    <property type="project" value="UniProtKB-KW"/>
</dbReference>
<dbReference type="GO" id="GO:0016832">
    <property type="term" value="F:aldehyde-lyase activity"/>
    <property type="evidence" value="ECO:0007669"/>
    <property type="project" value="TreeGrafter"/>
</dbReference>
<gene>
    <name evidence="4" type="ORF">EVB02_03900</name>
</gene>
<evidence type="ECO:0000313" key="5">
    <source>
        <dbReference type="Proteomes" id="UP000318148"/>
    </source>
</evidence>
<keyword evidence="2" id="KW-0456">Lyase</keyword>
<dbReference type="AlphaFoldDB" id="A0A520LJX6"/>
<reference evidence="4 5" key="1">
    <citation type="submission" date="2019-02" db="EMBL/GenBank/DDBJ databases">
        <title>Prokaryotic population dynamics and viral predation in marine succession experiment using metagenomics: the confinement effect.</title>
        <authorList>
            <person name="Haro-Moreno J.M."/>
            <person name="Rodriguez-Valera F."/>
            <person name="Lopez-Perez M."/>
        </authorList>
    </citation>
    <scope>NUCLEOTIDE SEQUENCE [LARGE SCALE GENOMIC DNA]</scope>
    <source>
        <strain evidence="4">MED-G169</strain>
    </source>
</reference>
<keyword evidence="1" id="KW-0479">Metal-binding</keyword>
<evidence type="ECO:0000259" key="3">
    <source>
        <dbReference type="SMART" id="SM01007"/>
    </source>
</evidence>
<evidence type="ECO:0000313" key="4">
    <source>
        <dbReference type="EMBL" id="RZO04847.1"/>
    </source>
</evidence>
<sequence length="215" mass="23748">MKDANELRQDLVDAYLTVDKRGLMNQASGNVSCRFRDGMLISPSGADAENISADRVVYVDGEGNYSGDIKPSSEWRMHLSIYKKQESANAVVHTHSDYCVALACHNLPLPGFHYMVGLFGNTHVPCVPYATFGTQELGDGAANALTHQAVCLLGNHGMIARGSNFKVAIDHAERLEIICKHYVLSRTLGEPDYLTDEQWDEFFGRAKKVAYSSFI</sequence>
<dbReference type="Proteomes" id="UP000318148">
    <property type="component" value="Unassembled WGS sequence"/>
</dbReference>
<dbReference type="SMART" id="SM01007">
    <property type="entry name" value="Aldolase_II"/>
    <property type="match status" value="1"/>
</dbReference>
<dbReference type="PANTHER" id="PTHR22789:SF0">
    <property type="entry name" value="3-OXO-TETRONATE 4-PHOSPHATE DECARBOXYLASE-RELATED"/>
    <property type="match status" value="1"/>
</dbReference>
<protein>
    <submittedName>
        <fullName evidence="4">Class II aldolase</fullName>
    </submittedName>
</protein>
<dbReference type="Pfam" id="PF00596">
    <property type="entry name" value="Aldolase_II"/>
    <property type="match status" value="1"/>
</dbReference>
<dbReference type="EMBL" id="SHBO01000055">
    <property type="protein sequence ID" value="RZO04847.1"/>
    <property type="molecule type" value="Genomic_DNA"/>
</dbReference>
<dbReference type="GO" id="GO:0019323">
    <property type="term" value="P:pentose catabolic process"/>
    <property type="evidence" value="ECO:0007669"/>
    <property type="project" value="TreeGrafter"/>
</dbReference>
<evidence type="ECO:0000256" key="2">
    <source>
        <dbReference type="ARBA" id="ARBA00023239"/>
    </source>
</evidence>
<evidence type="ECO:0000256" key="1">
    <source>
        <dbReference type="ARBA" id="ARBA00022723"/>
    </source>
</evidence>
<dbReference type="SUPFAM" id="SSF53639">
    <property type="entry name" value="AraD/HMP-PK domain-like"/>
    <property type="match status" value="1"/>
</dbReference>
<organism evidence="4 5">
    <name type="scientific">SAR92 clade bacterium</name>
    <dbReference type="NCBI Taxonomy" id="2315479"/>
    <lineage>
        <taxon>Bacteria</taxon>
        <taxon>Pseudomonadati</taxon>
        <taxon>Pseudomonadota</taxon>
        <taxon>Gammaproteobacteria</taxon>
        <taxon>Cellvibrionales</taxon>
        <taxon>Porticoccaceae</taxon>
        <taxon>SAR92 clade</taxon>
    </lineage>
</organism>
<comment type="caution">
    <text evidence="4">The sequence shown here is derived from an EMBL/GenBank/DDBJ whole genome shotgun (WGS) entry which is preliminary data.</text>
</comment>
<feature type="domain" description="Class II aldolase/adducin N-terminal" evidence="3">
    <location>
        <begin position="9"/>
        <end position="183"/>
    </location>
</feature>
<dbReference type="InterPro" id="IPR050197">
    <property type="entry name" value="Aldolase_class_II_sugar_metab"/>
</dbReference>
<dbReference type="Gene3D" id="3.40.225.10">
    <property type="entry name" value="Class II aldolase/adducin N-terminal domain"/>
    <property type="match status" value="1"/>
</dbReference>